<reference evidence="2" key="1">
    <citation type="submission" date="2020-04" db="EMBL/GenBank/DDBJ databases">
        <title>Genome Sequencing for Pseudoaltermonas arctica.</title>
        <authorList>
            <person name="Elkins N.S."/>
        </authorList>
    </citation>
    <scope>NUCLEOTIDE SEQUENCE [LARGE SCALE GENOMIC DNA]</scope>
    <source>
        <strain evidence="2">NEC-BIFX-2020_0012</strain>
    </source>
</reference>
<keyword evidence="3" id="KW-1185">Reference proteome</keyword>
<dbReference type="AlphaFoldDB" id="A0A7Y0DUP0"/>
<feature type="region of interest" description="Disordered" evidence="1">
    <location>
        <begin position="1"/>
        <end position="61"/>
    </location>
</feature>
<accession>A0A7Y0DUP0</accession>
<proteinExistence type="predicted"/>
<dbReference type="Proteomes" id="UP000570493">
    <property type="component" value="Unassembled WGS sequence"/>
</dbReference>
<evidence type="ECO:0000313" key="2">
    <source>
        <dbReference type="EMBL" id="NMM41955.1"/>
    </source>
</evidence>
<name>A0A7Y0DUP0_9GAMM</name>
<dbReference type="EMBL" id="JABBMT010000025">
    <property type="protein sequence ID" value="NMM41955.1"/>
    <property type="molecule type" value="Genomic_DNA"/>
</dbReference>
<dbReference type="RefSeq" id="WP_169020900.1">
    <property type="nucleotide sequence ID" value="NZ_JABBMT010000025.1"/>
</dbReference>
<sequence>MNLTNIPSSLLTDPNYLKQTQAGTQQTNNKEQLTSTTEVENPEEDTAENKTDNDESLESTQQQMIKNIKELQEKIRALDAGSSLSTAEQQTQKAELQKELEQELVSIQLSVKKNVSTLIGSLFSSAGNTSSGLLFNHSA</sequence>
<feature type="compositionally biased region" description="Polar residues" evidence="1">
    <location>
        <begin position="1"/>
        <end position="39"/>
    </location>
</feature>
<comment type="caution">
    <text evidence="2">The sequence shown here is derived from an EMBL/GenBank/DDBJ whole genome shotgun (WGS) entry which is preliminary data.</text>
</comment>
<protein>
    <submittedName>
        <fullName evidence="2">Uncharacterized protein</fullName>
    </submittedName>
</protein>
<evidence type="ECO:0000313" key="3">
    <source>
        <dbReference type="Proteomes" id="UP000570493"/>
    </source>
</evidence>
<evidence type="ECO:0000256" key="1">
    <source>
        <dbReference type="SAM" id="MobiDB-lite"/>
    </source>
</evidence>
<organism evidence="2 3">
    <name type="scientific">Pseudoalteromonas arctica</name>
    <dbReference type="NCBI Taxonomy" id="394751"/>
    <lineage>
        <taxon>Bacteria</taxon>
        <taxon>Pseudomonadati</taxon>
        <taxon>Pseudomonadota</taxon>
        <taxon>Gammaproteobacteria</taxon>
        <taxon>Alteromonadales</taxon>
        <taxon>Pseudoalteromonadaceae</taxon>
        <taxon>Pseudoalteromonas</taxon>
    </lineage>
</organism>
<gene>
    <name evidence="2" type="ORF">HHO47_14290</name>
</gene>